<dbReference type="InterPro" id="IPR009875">
    <property type="entry name" value="PilZ_domain"/>
</dbReference>
<feature type="domain" description="PilZ" evidence="1">
    <location>
        <begin position="9"/>
        <end position="105"/>
    </location>
</feature>
<keyword evidence="3" id="KW-1185">Reference proteome</keyword>
<dbReference type="Pfam" id="PF07238">
    <property type="entry name" value="PilZ"/>
    <property type="match status" value="1"/>
</dbReference>
<dbReference type="RefSeq" id="WP_233090900.1">
    <property type="nucleotide sequence ID" value="NZ_JAJSLX010000005.1"/>
</dbReference>
<dbReference type="EMBL" id="BAABWN010000005">
    <property type="protein sequence ID" value="GAA6168098.1"/>
    <property type="molecule type" value="Genomic_DNA"/>
</dbReference>
<evidence type="ECO:0000259" key="1">
    <source>
        <dbReference type="Pfam" id="PF07238"/>
    </source>
</evidence>
<comment type="caution">
    <text evidence="2">The sequence shown here is derived from an EMBL/GenBank/DDBJ whole genome shotgun (WGS) entry which is preliminary data.</text>
</comment>
<accession>A0ABQ0A974</accession>
<name>A0ABQ0A974_9GAMM</name>
<organism evidence="2 3">
    <name type="scientific">Sessilibacter corallicola</name>
    <dbReference type="NCBI Taxonomy" id="2904075"/>
    <lineage>
        <taxon>Bacteria</taxon>
        <taxon>Pseudomonadati</taxon>
        <taxon>Pseudomonadota</taxon>
        <taxon>Gammaproteobacteria</taxon>
        <taxon>Cellvibrionales</taxon>
        <taxon>Cellvibrionaceae</taxon>
        <taxon>Sessilibacter</taxon>
    </lineage>
</organism>
<dbReference type="SUPFAM" id="SSF141371">
    <property type="entry name" value="PilZ domain-like"/>
    <property type="match status" value="1"/>
</dbReference>
<proteinExistence type="predicted"/>
<sequence>MDRKTRTKERRYFPRVNYRATAELVSRTGRWPVQIVDLSFNGALVASPYNHQFGSDEDLTLYVFINSGDQIKMRGRLAHTKGKYLGIECKPSNVDNSTLLRRLLNEQTQKFRKS</sequence>
<evidence type="ECO:0000313" key="3">
    <source>
        <dbReference type="Proteomes" id="UP001465153"/>
    </source>
</evidence>
<reference evidence="2 3" key="1">
    <citation type="submission" date="2024-04" db="EMBL/GenBank/DDBJ databases">
        <title>Draft genome sequence of Sessilibacter corallicola NBRC 116591.</title>
        <authorList>
            <person name="Miyakawa T."/>
            <person name="Kusuya Y."/>
            <person name="Miura T."/>
        </authorList>
    </citation>
    <scope>NUCLEOTIDE SEQUENCE [LARGE SCALE GENOMIC DNA]</scope>
    <source>
        <strain evidence="2 3">KU-00831-HH</strain>
    </source>
</reference>
<protein>
    <recommendedName>
        <fullName evidence="1">PilZ domain-containing protein</fullName>
    </recommendedName>
</protein>
<dbReference type="Proteomes" id="UP001465153">
    <property type="component" value="Unassembled WGS sequence"/>
</dbReference>
<gene>
    <name evidence="2" type="ORF">NBRC116591_19090</name>
</gene>
<dbReference type="Gene3D" id="2.40.10.220">
    <property type="entry name" value="predicted glycosyltransferase like domains"/>
    <property type="match status" value="1"/>
</dbReference>
<evidence type="ECO:0000313" key="2">
    <source>
        <dbReference type="EMBL" id="GAA6168098.1"/>
    </source>
</evidence>